<comment type="caution">
    <text evidence="4">The sequence shown here is derived from an EMBL/GenBank/DDBJ whole genome shotgun (WGS) entry which is preliminary data.</text>
</comment>
<evidence type="ECO:0000313" key="4">
    <source>
        <dbReference type="EMBL" id="MCW7530636.1"/>
    </source>
</evidence>
<evidence type="ECO:0000259" key="3">
    <source>
        <dbReference type="PROSITE" id="PS50110"/>
    </source>
</evidence>
<sequence length="142" mass="16370">MGKGYDLSDHTSYTRMNELNNKQSLLYVDDEILNLYLFRDYFKDHFEVIVAQSGKEAIDKLSENSEVKFVISDMRMPQMNGLEFITKAQEIRPNITYCILTGYDLTPEIEKAIGDKKVARYFSKPLDPTEILLFLSAGPNNE</sequence>
<dbReference type="GO" id="GO:0000160">
    <property type="term" value="P:phosphorelay signal transduction system"/>
    <property type="evidence" value="ECO:0007669"/>
    <property type="project" value="InterPro"/>
</dbReference>
<gene>
    <name evidence="4" type="ORF">ND862_10455</name>
</gene>
<name>A0AAW5VLX6_9LEPT</name>
<dbReference type="RefSeq" id="WP_265361171.1">
    <property type="nucleotide sequence ID" value="NZ_JAMQPL010000004.1"/>
</dbReference>
<dbReference type="Proteomes" id="UP001208540">
    <property type="component" value="Unassembled WGS sequence"/>
</dbReference>
<dbReference type="PANTHER" id="PTHR44591:SF3">
    <property type="entry name" value="RESPONSE REGULATORY DOMAIN-CONTAINING PROTEIN"/>
    <property type="match status" value="1"/>
</dbReference>
<feature type="modified residue" description="4-aspartylphosphate" evidence="2">
    <location>
        <position position="73"/>
    </location>
</feature>
<dbReference type="SMART" id="SM00448">
    <property type="entry name" value="REC"/>
    <property type="match status" value="1"/>
</dbReference>
<dbReference type="SUPFAM" id="SSF52172">
    <property type="entry name" value="CheY-like"/>
    <property type="match status" value="1"/>
</dbReference>
<feature type="domain" description="Response regulatory" evidence="3">
    <location>
        <begin position="24"/>
        <end position="139"/>
    </location>
</feature>
<dbReference type="PANTHER" id="PTHR44591">
    <property type="entry name" value="STRESS RESPONSE REGULATOR PROTEIN 1"/>
    <property type="match status" value="1"/>
</dbReference>
<dbReference type="InterPro" id="IPR001789">
    <property type="entry name" value="Sig_transdc_resp-reg_receiver"/>
</dbReference>
<dbReference type="InterPro" id="IPR050595">
    <property type="entry name" value="Bact_response_regulator"/>
</dbReference>
<accession>A0AAW5VLX6</accession>
<evidence type="ECO:0000313" key="5">
    <source>
        <dbReference type="Proteomes" id="UP001208540"/>
    </source>
</evidence>
<dbReference type="AlphaFoldDB" id="A0AAW5VLX6"/>
<proteinExistence type="predicted"/>
<dbReference type="InterPro" id="IPR011006">
    <property type="entry name" value="CheY-like_superfamily"/>
</dbReference>
<reference evidence="4" key="1">
    <citation type="submission" date="2022-06" db="EMBL/GenBank/DDBJ databases">
        <title>Leptospira isolates from biofilms formed at urban environments.</title>
        <authorList>
            <person name="Ribeiro P.S."/>
            <person name="Sousa T."/>
            <person name="Carvalho N."/>
            <person name="Aburjaile F."/>
            <person name="Neves F."/>
            <person name="Oliveira D."/>
            <person name="Blanco L."/>
            <person name="Lima J."/>
            <person name="Costa F."/>
            <person name="Brenig B."/>
            <person name="Soares S."/>
            <person name="Ramos R."/>
            <person name="Goes-Neto A."/>
            <person name="Matiuzzi M."/>
            <person name="Azevedo V."/>
            <person name="Ristow P."/>
        </authorList>
    </citation>
    <scope>NUCLEOTIDE SEQUENCE</scope>
    <source>
        <strain evidence="4">VSF20</strain>
    </source>
</reference>
<dbReference type="EMBL" id="JAMQPL010000004">
    <property type="protein sequence ID" value="MCW7530636.1"/>
    <property type="molecule type" value="Genomic_DNA"/>
</dbReference>
<dbReference type="PROSITE" id="PS50110">
    <property type="entry name" value="RESPONSE_REGULATORY"/>
    <property type="match status" value="1"/>
</dbReference>
<keyword evidence="1 2" id="KW-0597">Phosphoprotein</keyword>
<dbReference type="Gene3D" id="3.40.50.2300">
    <property type="match status" value="1"/>
</dbReference>
<protein>
    <submittedName>
        <fullName evidence="4">Response regulator</fullName>
    </submittedName>
</protein>
<evidence type="ECO:0000256" key="2">
    <source>
        <dbReference type="PROSITE-ProRule" id="PRU00169"/>
    </source>
</evidence>
<evidence type="ECO:0000256" key="1">
    <source>
        <dbReference type="ARBA" id="ARBA00022553"/>
    </source>
</evidence>
<organism evidence="4 5">
    <name type="scientific">Leptospira soteropolitanensis</name>
    <dbReference type="NCBI Taxonomy" id="2950025"/>
    <lineage>
        <taxon>Bacteria</taxon>
        <taxon>Pseudomonadati</taxon>
        <taxon>Spirochaetota</taxon>
        <taxon>Spirochaetia</taxon>
        <taxon>Leptospirales</taxon>
        <taxon>Leptospiraceae</taxon>
        <taxon>Leptospira</taxon>
    </lineage>
</organism>
<dbReference type="Pfam" id="PF00072">
    <property type="entry name" value="Response_reg"/>
    <property type="match status" value="1"/>
</dbReference>